<dbReference type="InterPro" id="IPR008906">
    <property type="entry name" value="HATC_C_dom"/>
</dbReference>
<dbReference type="GO" id="GO:0003677">
    <property type="term" value="F:DNA binding"/>
    <property type="evidence" value="ECO:0007669"/>
    <property type="project" value="UniProtKB-KW"/>
</dbReference>
<evidence type="ECO:0000259" key="3">
    <source>
        <dbReference type="Pfam" id="PF05699"/>
    </source>
</evidence>
<dbReference type="GO" id="GO:0046983">
    <property type="term" value="F:protein dimerization activity"/>
    <property type="evidence" value="ECO:0007669"/>
    <property type="project" value="InterPro"/>
</dbReference>
<feature type="domain" description="hAT-like transposase RNase-H fold" evidence="4">
    <location>
        <begin position="371"/>
        <end position="470"/>
    </location>
</feature>
<dbReference type="SUPFAM" id="SSF53098">
    <property type="entry name" value="Ribonuclease H-like"/>
    <property type="match status" value="1"/>
</dbReference>
<accession>A0AAD9ZWB6</accession>
<evidence type="ECO:0008006" key="7">
    <source>
        <dbReference type="Google" id="ProtNLM"/>
    </source>
</evidence>
<dbReference type="InterPro" id="IPR012337">
    <property type="entry name" value="RNaseH-like_sf"/>
</dbReference>
<dbReference type="Pfam" id="PF05699">
    <property type="entry name" value="Dimer_Tnp_hAT"/>
    <property type="match status" value="1"/>
</dbReference>
<dbReference type="Proteomes" id="UP001281410">
    <property type="component" value="Unassembled WGS sequence"/>
</dbReference>
<comment type="caution">
    <text evidence="5">The sequence shown here is derived from an EMBL/GenBank/DDBJ whole genome shotgun (WGS) entry which is preliminary data.</text>
</comment>
<dbReference type="AlphaFoldDB" id="A0AAD9ZWB6"/>
<evidence type="ECO:0000313" key="6">
    <source>
        <dbReference type="Proteomes" id="UP001281410"/>
    </source>
</evidence>
<reference evidence="5" key="1">
    <citation type="journal article" date="2023" name="Plant J.">
        <title>Genome sequences and population genomics provide insights into the demographic history, inbreeding, and mutation load of two 'living fossil' tree species of Dipteronia.</title>
        <authorList>
            <person name="Feng Y."/>
            <person name="Comes H.P."/>
            <person name="Chen J."/>
            <person name="Zhu S."/>
            <person name="Lu R."/>
            <person name="Zhang X."/>
            <person name="Li P."/>
            <person name="Qiu J."/>
            <person name="Olsen K.M."/>
            <person name="Qiu Y."/>
        </authorList>
    </citation>
    <scope>NUCLEOTIDE SEQUENCE</scope>
    <source>
        <strain evidence="5">NBL</strain>
    </source>
</reference>
<keyword evidence="6" id="KW-1185">Reference proteome</keyword>
<keyword evidence="1" id="KW-0238">DNA-binding</keyword>
<evidence type="ECO:0000256" key="2">
    <source>
        <dbReference type="SAM" id="MobiDB-lite"/>
    </source>
</evidence>
<dbReference type="InterPro" id="IPR025525">
    <property type="entry name" value="hAT-like_transposase_RNase-H"/>
</dbReference>
<name>A0AAD9ZWB6_9ROSI</name>
<dbReference type="PANTHER" id="PTHR46481:SF11">
    <property type="entry name" value="ZINC FINGER BED DOMAIN-CONTAINING PROTEIN RICESLEEPER 2-LIKE"/>
    <property type="match status" value="1"/>
</dbReference>
<organism evidence="5 6">
    <name type="scientific">Dipteronia sinensis</name>
    <dbReference type="NCBI Taxonomy" id="43782"/>
    <lineage>
        <taxon>Eukaryota</taxon>
        <taxon>Viridiplantae</taxon>
        <taxon>Streptophyta</taxon>
        <taxon>Embryophyta</taxon>
        <taxon>Tracheophyta</taxon>
        <taxon>Spermatophyta</taxon>
        <taxon>Magnoliopsida</taxon>
        <taxon>eudicotyledons</taxon>
        <taxon>Gunneridae</taxon>
        <taxon>Pentapetalae</taxon>
        <taxon>rosids</taxon>
        <taxon>malvids</taxon>
        <taxon>Sapindales</taxon>
        <taxon>Sapindaceae</taxon>
        <taxon>Hippocastanoideae</taxon>
        <taxon>Acereae</taxon>
        <taxon>Dipteronia</taxon>
    </lineage>
</organism>
<evidence type="ECO:0000256" key="1">
    <source>
        <dbReference type="ARBA" id="ARBA00023125"/>
    </source>
</evidence>
<proteinExistence type="predicted"/>
<feature type="domain" description="HAT C-terminal dimerisation" evidence="3">
    <location>
        <begin position="521"/>
        <end position="603"/>
    </location>
</feature>
<feature type="compositionally biased region" description="Polar residues" evidence="2">
    <location>
        <begin position="474"/>
        <end position="494"/>
    </location>
</feature>
<protein>
    <recommendedName>
        <fullName evidence="7">Transposase</fullName>
    </recommendedName>
</protein>
<evidence type="ECO:0000313" key="5">
    <source>
        <dbReference type="EMBL" id="KAK3193784.1"/>
    </source>
</evidence>
<gene>
    <name evidence="5" type="ORF">Dsin_025094</name>
</gene>
<dbReference type="Pfam" id="PF14372">
    <property type="entry name" value="hAT-like_RNase-H"/>
    <property type="match status" value="1"/>
</dbReference>
<dbReference type="EMBL" id="JANJYJ010000008">
    <property type="protein sequence ID" value="KAK3193784.1"/>
    <property type="molecule type" value="Genomic_DNA"/>
</dbReference>
<feature type="region of interest" description="Disordered" evidence="2">
    <location>
        <begin position="474"/>
        <end position="498"/>
    </location>
</feature>
<dbReference type="PANTHER" id="PTHR46481">
    <property type="entry name" value="ZINC FINGER BED DOMAIN-CONTAINING PROTEIN 4"/>
    <property type="match status" value="1"/>
</dbReference>
<dbReference type="SUPFAM" id="SSF140996">
    <property type="entry name" value="Hermes dimerisation domain"/>
    <property type="match status" value="1"/>
</dbReference>
<evidence type="ECO:0000259" key="4">
    <source>
        <dbReference type="Pfam" id="PF14372"/>
    </source>
</evidence>
<dbReference type="InterPro" id="IPR052035">
    <property type="entry name" value="ZnF_BED_domain_contain"/>
</dbReference>
<sequence length="632" mass="73091">MEDTKIVEQDMHDCSDTAICKGCKKKLSGKGTAGTSHLKKHRDNCPRMQFRDVGQMLKAIKTKEGDVEIRTFKFDQDTTRRELANMVILHEYPLSMVEHSGFHRFMGTAQPLFKIPSRNTLNSDLLHIYDYERAKLKGLLEKNKGRIALTTDMWTSHNQRKGVMAITAHFVDNSWTLQSRIIRFIYVPCPHTSEMLADVMMECLHDWNIQHKLSTLTVDNCSTNNAMIRILLEMVSDVSLLLNRDMFHMRCSAHILNLIVRDGLDVISDSVERIHSSVSYWTSSPKIEEKIFETVNQLEIESTRKLVLDCKTRWNSTYLMIRSALVYKTVFPLLKHKDSHYKNVPTEDDWVLAKEISDKLDVFYQATEEFSGTKYPMANNYLPTVCDIRDAINEWSTSTFEQIKLMASSMAHKFDSYWSKFHGGMVVATILDPRYKMKVMECYFPLFYGDGSSYEINKIQGVLLRMVGEYEQTSKTSQASPSNPTHVSPSQSTIGPPKRKMSRFDQYITEVPCTTIHVKIELEYYLEEPVIPRVENFDILTWWKVNASKYPTLHCIARDILAIDVSTVASESVFSTEGRFVSPHRSRLHPKTVEALMCAQSWLWSEFNGINNHFVKNLTDEMELWKLEVERK</sequence>